<feature type="transmembrane region" description="Helical" evidence="9">
    <location>
        <begin position="37"/>
        <end position="55"/>
    </location>
</feature>
<keyword evidence="11" id="KW-1185">Reference proteome</keyword>
<keyword evidence="3" id="KW-1003">Cell membrane</keyword>
<evidence type="ECO:0000256" key="4">
    <source>
        <dbReference type="ARBA" id="ARBA00022692"/>
    </source>
</evidence>
<evidence type="ECO:0000256" key="7">
    <source>
        <dbReference type="ARBA" id="ARBA00023136"/>
    </source>
</evidence>
<feature type="transmembrane region" description="Helical" evidence="9">
    <location>
        <begin position="222"/>
        <end position="246"/>
    </location>
</feature>
<keyword evidence="6 9" id="KW-1133">Transmembrane helix</keyword>
<dbReference type="GO" id="GO:0005886">
    <property type="term" value="C:plasma membrane"/>
    <property type="evidence" value="ECO:0007669"/>
    <property type="project" value="UniProtKB-SubCell"/>
</dbReference>
<evidence type="ECO:0000256" key="9">
    <source>
        <dbReference type="SAM" id="Phobius"/>
    </source>
</evidence>
<dbReference type="Pfam" id="PF02653">
    <property type="entry name" value="BPD_transp_2"/>
    <property type="match status" value="1"/>
</dbReference>
<feature type="transmembrane region" description="Helical" evidence="9">
    <location>
        <begin position="184"/>
        <end position="210"/>
    </location>
</feature>
<feature type="transmembrane region" description="Helical" evidence="9">
    <location>
        <begin position="253"/>
        <end position="274"/>
    </location>
</feature>
<dbReference type="RefSeq" id="WP_090879944.1">
    <property type="nucleotide sequence ID" value="NZ_FMXQ01000011.1"/>
</dbReference>
<dbReference type="PANTHER" id="PTHR11795">
    <property type="entry name" value="BRANCHED-CHAIN AMINO ACID TRANSPORT SYSTEM PERMEASE PROTEIN LIVH"/>
    <property type="match status" value="1"/>
</dbReference>
<dbReference type="InterPro" id="IPR001851">
    <property type="entry name" value="ABC_transp_permease"/>
</dbReference>
<evidence type="ECO:0000256" key="5">
    <source>
        <dbReference type="ARBA" id="ARBA00022970"/>
    </source>
</evidence>
<dbReference type="GO" id="GO:0022857">
    <property type="term" value="F:transmembrane transporter activity"/>
    <property type="evidence" value="ECO:0007669"/>
    <property type="project" value="InterPro"/>
</dbReference>
<keyword evidence="4 9" id="KW-0812">Transmembrane</keyword>
<evidence type="ECO:0000313" key="11">
    <source>
        <dbReference type="Proteomes" id="UP000199071"/>
    </source>
</evidence>
<dbReference type="Proteomes" id="UP000199071">
    <property type="component" value="Unassembled WGS sequence"/>
</dbReference>
<evidence type="ECO:0000256" key="3">
    <source>
        <dbReference type="ARBA" id="ARBA00022475"/>
    </source>
</evidence>
<feature type="transmembrane region" description="Helical" evidence="9">
    <location>
        <begin position="61"/>
        <end position="80"/>
    </location>
</feature>
<keyword evidence="5" id="KW-0029">Amino-acid transport</keyword>
<proteinExistence type="inferred from homology"/>
<keyword evidence="7 9" id="KW-0472">Membrane</keyword>
<dbReference type="AlphaFoldDB" id="A0A1G6EBM2"/>
<keyword evidence="2" id="KW-0813">Transport</keyword>
<gene>
    <name evidence="10" type="ORF">SAMN02982931_04274</name>
</gene>
<dbReference type="STRING" id="665467.SAMN02982931_04274"/>
<protein>
    <submittedName>
        <fullName evidence="10">Branched-chain amino acid transport system permease protein</fullName>
    </submittedName>
</protein>
<comment type="similarity">
    <text evidence="8">Belongs to the binding-protein-dependent transport system permease family. LivHM subfamily.</text>
</comment>
<evidence type="ECO:0000256" key="1">
    <source>
        <dbReference type="ARBA" id="ARBA00004651"/>
    </source>
</evidence>
<sequence length="283" mass="29881">MPELLTILISGLLMGCIYALLAGGLTLIWGVMGIVNLAHGEALMLGCFAALYFAATGFVPPLAIVVFGPLFFLFGVLLYVTIIRRIVNAPELMSLLLTFGLSIFIKNVAVLAWGGELRIASYLEGSFAFGGIYVSKARLVAGLIAITISLGMYAFLRYARQGQAIRAVAFNRRIAEQCGINANAIYMIVFGLGTALAAAAGILAGTIFAFTPLVGEQFILKAFAITVLGGMGNFLGALIAALLLGVIEQSVTYFIDAQISAAAAFVIIILTLLFRPQGILGSR</sequence>
<evidence type="ECO:0000256" key="8">
    <source>
        <dbReference type="ARBA" id="ARBA00037998"/>
    </source>
</evidence>
<dbReference type="InterPro" id="IPR052157">
    <property type="entry name" value="BCAA_transport_permease"/>
</dbReference>
<organism evidence="10 11">
    <name type="scientific">Bauldia litoralis</name>
    <dbReference type="NCBI Taxonomy" id="665467"/>
    <lineage>
        <taxon>Bacteria</taxon>
        <taxon>Pseudomonadati</taxon>
        <taxon>Pseudomonadota</taxon>
        <taxon>Alphaproteobacteria</taxon>
        <taxon>Hyphomicrobiales</taxon>
        <taxon>Kaistiaceae</taxon>
        <taxon>Bauldia</taxon>
    </lineage>
</organism>
<feature type="transmembrane region" description="Helical" evidence="9">
    <location>
        <begin position="133"/>
        <end position="156"/>
    </location>
</feature>
<dbReference type="OrthoDB" id="9797267at2"/>
<feature type="transmembrane region" description="Helical" evidence="9">
    <location>
        <begin position="92"/>
        <end position="113"/>
    </location>
</feature>
<evidence type="ECO:0000313" key="10">
    <source>
        <dbReference type="EMBL" id="SDB54335.1"/>
    </source>
</evidence>
<dbReference type="GO" id="GO:0006865">
    <property type="term" value="P:amino acid transport"/>
    <property type="evidence" value="ECO:0007669"/>
    <property type="project" value="UniProtKB-KW"/>
</dbReference>
<name>A0A1G6EBM2_9HYPH</name>
<comment type="subcellular location">
    <subcellularLocation>
        <location evidence="1">Cell membrane</location>
        <topology evidence="1">Multi-pass membrane protein</topology>
    </subcellularLocation>
</comment>
<accession>A0A1G6EBM2</accession>
<feature type="transmembrane region" description="Helical" evidence="9">
    <location>
        <begin position="6"/>
        <end position="30"/>
    </location>
</feature>
<evidence type="ECO:0000256" key="2">
    <source>
        <dbReference type="ARBA" id="ARBA00022448"/>
    </source>
</evidence>
<evidence type="ECO:0000256" key="6">
    <source>
        <dbReference type="ARBA" id="ARBA00022989"/>
    </source>
</evidence>
<dbReference type="PANTHER" id="PTHR11795:SF445">
    <property type="entry name" value="AMINO ACID ABC TRANSPORTER PERMEASE PROTEIN"/>
    <property type="match status" value="1"/>
</dbReference>
<dbReference type="EMBL" id="FMXQ01000011">
    <property type="protein sequence ID" value="SDB54335.1"/>
    <property type="molecule type" value="Genomic_DNA"/>
</dbReference>
<reference evidence="10 11" key="1">
    <citation type="submission" date="2016-10" db="EMBL/GenBank/DDBJ databases">
        <authorList>
            <person name="de Groot N.N."/>
        </authorList>
    </citation>
    <scope>NUCLEOTIDE SEQUENCE [LARGE SCALE GENOMIC DNA]</scope>
    <source>
        <strain evidence="10 11">ATCC 35022</strain>
    </source>
</reference>
<dbReference type="CDD" id="cd06582">
    <property type="entry name" value="TM_PBP1_LivH_like"/>
    <property type="match status" value="1"/>
</dbReference>